<dbReference type="SUPFAM" id="SSF51735">
    <property type="entry name" value="NAD(P)-binding Rossmann-fold domains"/>
    <property type="match status" value="1"/>
</dbReference>
<reference evidence="4 5" key="1">
    <citation type="journal article" date="2008" name="Proc. Natl. Acad. Sci. U.S.A.">
        <title>The genome of Cyanothece 51142, a unicellular diazotrophic cyanobacterium important in the marine nitrogen cycle.</title>
        <authorList>
            <person name="Welsh E.A."/>
            <person name="Liberton M."/>
            <person name="Stoeckel J."/>
            <person name="Loh T."/>
            <person name="Elvitigala T."/>
            <person name="Wang C."/>
            <person name="Wollam A."/>
            <person name="Fulton R.S."/>
            <person name="Clifton S.W."/>
            <person name="Jacobs J.M."/>
            <person name="Aurora R."/>
            <person name="Ghosh B.K."/>
            <person name="Sherman L.A."/>
            <person name="Smith R.D."/>
            <person name="Wilson R.K."/>
            <person name="Pakrasi H.B."/>
        </authorList>
    </citation>
    <scope>NUCLEOTIDE SEQUENCE [LARGE SCALE GENOMIC DNA]</scope>
    <source>
        <strain evidence="5">ATCC 51142 / BH68</strain>
    </source>
</reference>
<accession>B1X0R0</accession>
<evidence type="ECO:0000313" key="5">
    <source>
        <dbReference type="Proteomes" id="UP000001203"/>
    </source>
</evidence>
<evidence type="ECO:0000256" key="3">
    <source>
        <dbReference type="SAM" id="MobiDB-lite"/>
    </source>
</evidence>
<dbReference type="PRINTS" id="PR00080">
    <property type="entry name" value="SDRFAMILY"/>
</dbReference>
<comment type="similarity">
    <text evidence="1">Belongs to the short-chain dehydrogenases/reductases (SDR) family.</text>
</comment>
<dbReference type="FunFam" id="3.40.50.720:FF:000084">
    <property type="entry name" value="Short-chain dehydrogenase reductase"/>
    <property type="match status" value="1"/>
</dbReference>
<dbReference type="PRINTS" id="PR00081">
    <property type="entry name" value="GDHRDH"/>
</dbReference>
<gene>
    <name evidence="4" type="ordered locus">cce_3601</name>
</gene>
<dbReference type="PROSITE" id="PS00061">
    <property type="entry name" value="ADH_SHORT"/>
    <property type="match status" value="1"/>
</dbReference>
<organism evidence="4 5">
    <name type="scientific">Crocosphaera subtropica (strain ATCC 51142 / BH68)</name>
    <name type="common">Cyanothece sp. (strain ATCC 51142)</name>
    <dbReference type="NCBI Taxonomy" id="43989"/>
    <lineage>
        <taxon>Bacteria</taxon>
        <taxon>Bacillati</taxon>
        <taxon>Cyanobacteriota</taxon>
        <taxon>Cyanophyceae</taxon>
        <taxon>Oscillatoriophycideae</taxon>
        <taxon>Chroococcales</taxon>
        <taxon>Aphanothecaceae</taxon>
        <taxon>Crocosphaera</taxon>
        <taxon>Crocosphaera subtropica</taxon>
    </lineage>
</organism>
<name>B1X0R0_CROS5</name>
<dbReference type="HOGENOM" id="CLU_010194_4_1_3"/>
<dbReference type="PANTHER" id="PTHR48107:SF16">
    <property type="entry name" value="NADPH-DEPENDENT ALDEHYDE REDUCTASE 1, CHLOROPLASTIC"/>
    <property type="match status" value="1"/>
</dbReference>
<dbReference type="Proteomes" id="UP000001203">
    <property type="component" value="Chromosome circular"/>
</dbReference>
<evidence type="ECO:0000313" key="4">
    <source>
        <dbReference type="EMBL" id="ACB52949.1"/>
    </source>
</evidence>
<evidence type="ECO:0000256" key="2">
    <source>
        <dbReference type="ARBA" id="ARBA00023002"/>
    </source>
</evidence>
<dbReference type="Pfam" id="PF13561">
    <property type="entry name" value="adh_short_C2"/>
    <property type="match status" value="1"/>
</dbReference>
<dbReference type="GO" id="GO:0016614">
    <property type="term" value="F:oxidoreductase activity, acting on CH-OH group of donors"/>
    <property type="evidence" value="ECO:0007669"/>
    <property type="project" value="UniProtKB-ARBA"/>
</dbReference>
<keyword evidence="2" id="KW-0560">Oxidoreductase</keyword>
<dbReference type="InterPro" id="IPR002347">
    <property type="entry name" value="SDR_fam"/>
</dbReference>
<feature type="compositionally biased region" description="Basic and acidic residues" evidence="3">
    <location>
        <begin position="31"/>
        <end position="43"/>
    </location>
</feature>
<sequence length="294" mass="32033">MIKKELRIMTITPDQIPAQSQDRTPALESEMTPRPEYDDPHYKGSDKLRDKVALITGGDSGIGRSVAVYFAKEGANVAICYLDEHEDAKETQKAVEEYECECLLIPGDIRSEKFCQEAVQQTLNKFGKLDILVNNAAVQYLEPSLEEIDSAQLGDTFATNIFSMFYLTKVAVPHLKPGSSIINTTSINAYKGNSKLLSYSTTKGAILAFTRSVAEPLLEKGIRVNGVAPGPIWTPFIPDAFEGEAVSNFGKQVPMQRPGQPKEIAPSFVFLASEDASYMAGQVLHPNGGVVIGA</sequence>
<evidence type="ECO:0000256" key="1">
    <source>
        <dbReference type="ARBA" id="ARBA00006484"/>
    </source>
</evidence>
<dbReference type="eggNOG" id="COG1028">
    <property type="taxonomic scope" value="Bacteria"/>
</dbReference>
<proteinExistence type="inferred from homology"/>
<dbReference type="AlphaFoldDB" id="B1X0R0"/>
<protein>
    <submittedName>
        <fullName evidence="4">Probable short-chain dehydrogenase/reductase SDR</fullName>
    </submittedName>
</protein>
<keyword evidence="5" id="KW-1185">Reference proteome</keyword>
<dbReference type="Gene3D" id="3.40.50.720">
    <property type="entry name" value="NAD(P)-binding Rossmann-like Domain"/>
    <property type="match status" value="1"/>
</dbReference>
<dbReference type="InterPro" id="IPR020904">
    <property type="entry name" value="Sc_DH/Rdtase_CS"/>
</dbReference>
<dbReference type="EMBL" id="CP000806">
    <property type="protein sequence ID" value="ACB52949.1"/>
    <property type="molecule type" value="Genomic_DNA"/>
</dbReference>
<dbReference type="InterPro" id="IPR036291">
    <property type="entry name" value="NAD(P)-bd_dom_sf"/>
</dbReference>
<dbReference type="PANTHER" id="PTHR48107">
    <property type="entry name" value="NADPH-DEPENDENT ALDEHYDE REDUCTASE-LIKE PROTEIN, CHLOROPLASTIC-RELATED"/>
    <property type="match status" value="1"/>
</dbReference>
<dbReference type="STRING" id="43989.cce_3601"/>
<dbReference type="NCBIfam" id="NF005214">
    <property type="entry name" value="PRK06701.1"/>
    <property type="match status" value="1"/>
</dbReference>
<feature type="region of interest" description="Disordered" evidence="3">
    <location>
        <begin position="13"/>
        <end position="43"/>
    </location>
</feature>
<dbReference type="CDD" id="cd05355">
    <property type="entry name" value="SDR_c1"/>
    <property type="match status" value="1"/>
</dbReference>
<dbReference type="KEGG" id="cyt:cce_3601"/>